<feature type="binding site" evidence="13">
    <location>
        <position position="75"/>
    </location>
    <ligand>
        <name>Zn(2+)</name>
        <dbReference type="ChEBI" id="CHEBI:29105"/>
        <label>1</label>
        <note>catalytic</note>
    </ligand>
</feature>
<keyword evidence="4 13" id="KW-0479">Metal-binding</keyword>
<dbReference type="EC" id="3.1.-.-" evidence="10"/>
<evidence type="ECO:0000256" key="7">
    <source>
        <dbReference type="ARBA" id="ARBA00022833"/>
    </source>
</evidence>
<dbReference type="InterPro" id="IPR036866">
    <property type="entry name" value="RibonucZ/Hydroxyglut_hydro"/>
</dbReference>
<dbReference type="FunFam" id="3.10.20.580:FF:000001">
    <property type="entry name" value="Ribonuclease J"/>
    <property type="match status" value="1"/>
</dbReference>
<evidence type="ECO:0000256" key="12">
    <source>
        <dbReference type="PIRSR" id="PIRSR004803-2"/>
    </source>
</evidence>
<dbReference type="SUPFAM" id="SSF56281">
    <property type="entry name" value="Metallo-hydrolase/oxidoreductase"/>
    <property type="match status" value="1"/>
</dbReference>
<evidence type="ECO:0000256" key="2">
    <source>
        <dbReference type="ARBA" id="ARBA00022490"/>
    </source>
</evidence>
<dbReference type="GO" id="GO:0004534">
    <property type="term" value="F:5'-3' RNA exonuclease activity"/>
    <property type="evidence" value="ECO:0007669"/>
    <property type="project" value="UniProtKB-UniRule"/>
</dbReference>
<gene>
    <name evidence="10" type="primary">rnj</name>
    <name evidence="15" type="ORF">SAMN05421842_10814</name>
</gene>
<dbReference type="InterPro" id="IPR030854">
    <property type="entry name" value="RNase_J_bac"/>
</dbReference>
<feature type="active site" description="Proton donor" evidence="11">
    <location>
        <position position="195"/>
    </location>
</feature>
<dbReference type="Pfam" id="PF22505">
    <property type="entry name" value="RNase_J_b_CASP"/>
    <property type="match status" value="1"/>
</dbReference>
<dbReference type="OrthoDB" id="9758375at2"/>
<accession>A0A1I1LG88</accession>
<dbReference type="PIRSF" id="PIRSF004803">
    <property type="entry name" value="RnjA"/>
    <property type="match status" value="1"/>
</dbReference>
<dbReference type="GO" id="GO:0004521">
    <property type="term" value="F:RNA endonuclease activity"/>
    <property type="evidence" value="ECO:0007669"/>
    <property type="project" value="UniProtKB-UniRule"/>
</dbReference>
<comment type="cofactor">
    <cofactor evidence="13">
        <name>Ca(2+)</name>
        <dbReference type="ChEBI" id="CHEBI:29108"/>
    </cofactor>
    <text evidence="13">Binds 1 Ca(2+) cation per subunit. Seen in 1 crystal structure, it is not clear if it is physiologically important.</text>
</comment>
<feature type="active site" description="Proton acceptor" evidence="11">
    <location>
        <position position="368"/>
    </location>
</feature>
<feature type="binding site" evidence="13">
    <location>
        <position position="141"/>
    </location>
    <ligand>
        <name>Zn(2+)</name>
        <dbReference type="ChEBI" id="CHEBI:29105"/>
        <label>1</label>
        <note>catalytic</note>
    </ligand>
</feature>
<dbReference type="GO" id="GO:0008270">
    <property type="term" value="F:zinc ion binding"/>
    <property type="evidence" value="ECO:0007669"/>
    <property type="project" value="InterPro"/>
</dbReference>
<protein>
    <recommendedName>
        <fullName evidence="10">Ribonuclease J</fullName>
        <shortName evidence="10">RNase J</shortName>
        <ecNumber evidence="10">3.1.-.-</ecNumber>
    </recommendedName>
</protein>
<dbReference type="Pfam" id="PF00753">
    <property type="entry name" value="Lactamase_B"/>
    <property type="match status" value="1"/>
</dbReference>
<feature type="binding site" evidence="13">
    <location>
        <position position="390"/>
    </location>
    <ligand>
        <name>Zn(2+)</name>
        <dbReference type="ChEBI" id="CHEBI:29105"/>
        <label>2</label>
        <note>catalytic</note>
    </ligand>
</feature>
<evidence type="ECO:0000256" key="4">
    <source>
        <dbReference type="ARBA" id="ARBA00022723"/>
    </source>
</evidence>
<dbReference type="Pfam" id="PF17770">
    <property type="entry name" value="RNase_J_C"/>
    <property type="match status" value="1"/>
</dbReference>
<proteinExistence type="inferred from homology"/>
<evidence type="ECO:0000256" key="9">
    <source>
        <dbReference type="ARBA" id="ARBA00022884"/>
    </source>
</evidence>
<dbReference type="Pfam" id="PF07521">
    <property type="entry name" value="RMMBL"/>
    <property type="match status" value="1"/>
</dbReference>
<evidence type="ECO:0000256" key="1">
    <source>
        <dbReference type="ARBA" id="ARBA00004496"/>
    </source>
</evidence>
<dbReference type="Gene3D" id="3.60.15.10">
    <property type="entry name" value="Ribonuclease Z/Hydroxyacylglutathione hydrolase-like"/>
    <property type="match status" value="1"/>
</dbReference>
<keyword evidence="16" id="KW-1185">Reference proteome</keyword>
<feature type="binding site" evidence="13">
    <location>
        <position position="163"/>
    </location>
    <ligand>
        <name>Zn(2+)</name>
        <dbReference type="ChEBI" id="CHEBI:29105"/>
        <label>1</label>
        <note>catalytic</note>
    </ligand>
</feature>
<dbReference type="AlphaFoldDB" id="A0A1I1LG88"/>
<dbReference type="GO" id="GO:0003723">
    <property type="term" value="F:RNA binding"/>
    <property type="evidence" value="ECO:0007669"/>
    <property type="project" value="UniProtKB-UniRule"/>
</dbReference>
<dbReference type="NCBIfam" id="TIGR00649">
    <property type="entry name" value="MG423"/>
    <property type="match status" value="1"/>
</dbReference>
<feature type="domain" description="Metallo-beta-lactamase" evidence="14">
    <location>
        <begin position="20"/>
        <end position="215"/>
    </location>
</feature>
<dbReference type="InterPro" id="IPR011108">
    <property type="entry name" value="RMMBL"/>
</dbReference>
<evidence type="ECO:0000256" key="5">
    <source>
        <dbReference type="ARBA" id="ARBA00022759"/>
    </source>
</evidence>
<keyword evidence="9 10" id="KW-0694">RNA-binding</keyword>
<dbReference type="Gene3D" id="3.10.20.580">
    <property type="match status" value="1"/>
</dbReference>
<dbReference type="Proteomes" id="UP000199263">
    <property type="component" value="Unassembled WGS sequence"/>
</dbReference>
<sequence length="555" mass="61510">MKNERAKVKIIPLGGINEIGKNITAIEYKDDIVVIDCGLKFPDDDMFGIDIVIPDISYLMKNADKVRGIFLTHGHEDHIGALPYVLKQLNVPVYGTKLTLGIVETKLKEHGLLSSTELIRVKPKDTIKLNSVSVEFIKTNHSIADSVAIAIHTPLGAVLHTGDFKIDYTPIDGEIMDFARFAELGKKGVLVMMADSTNVERPGYTMSEKTVGESFVRLFDSAKGRIIVATFASNVHRIQQIITAAQIYGKKVAVSGRSMENIVQVAIELGYLTIEKDLLISVDQISKYPNEKVVIITTGSQGEPMSALARMAASEHRKINILEGDTVIISATPIPGNEKLVSKVINQLFKKGAEVIYESLEKVHVSGHACQEELKLMQRLVKPRFFIPVHGEYRHLKQHGELAIGLGLSEKNLLIPDNGDVIEVTRNYIKKNGTVASGQVFVDGLGVGDVGNIVLRDRRHLSQDGILTVVVTLEKRSAVVAAGPDIISRGFVYVRESEGLMDEAKELVRAVLRECQEKNITDWATLKSKMRDELREFLYEKTKRKPMILPIIMET</sequence>
<comment type="function">
    <text evidence="10">An RNase that has 5'-3' exonuclease and possibly endonuclease activity. Involved in maturation of rRNA and in some organisms also mRNA maturation and/or decay.</text>
</comment>
<evidence type="ECO:0000259" key="14">
    <source>
        <dbReference type="SMART" id="SM00849"/>
    </source>
</evidence>
<dbReference type="PROSITE" id="PS01292">
    <property type="entry name" value="UPF0036"/>
    <property type="match status" value="1"/>
</dbReference>
<evidence type="ECO:0000256" key="13">
    <source>
        <dbReference type="PIRSR" id="PIRSR004803-3"/>
    </source>
</evidence>
<dbReference type="CDD" id="cd07714">
    <property type="entry name" value="RNaseJ_MBL-fold"/>
    <property type="match status" value="1"/>
</dbReference>
<feature type="binding site" evidence="13">
    <location>
        <position position="78"/>
    </location>
    <ligand>
        <name>Zn(2+)</name>
        <dbReference type="ChEBI" id="CHEBI:29105"/>
        <label>2</label>
        <note>catalytic</note>
    </ligand>
</feature>
<evidence type="ECO:0000313" key="16">
    <source>
        <dbReference type="Proteomes" id="UP000199263"/>
    </source>
</evidence>
<keyword evidence="6 10" id="KW-0378">Hydrolase</keyword>
<dbReference type="HAMAP" id="MF_01491">
    <property type="entry name" value="RNase_J_bact"/>
    <property type="match status" value="1"/>
</dbReference>
<dbReference type="InterPro" id="IPR004613">
    <property type="entry name" value="RNase_J"/>
</dbReference>
<keyword evidence="5 10" id="KW-0255">Endonuclease</keyword>
<dbReference type="PANTHER" id="PTHR43694">
    <property type="entry name" value="RIBONUCLEASE J"/>
    <property type="match status" value="1"/>
</dbReference>
<dbReference type="STRING" id="119641.SAMN05421842_10814"/>
<dbReference type="RefSeq" id="WP_090090111.1">
    <property type="nucleotide sequence ID" value="NZ_FOMG01000008.1"/>
</dbReference>
<feature type="binding site" evidence="13">
    <location>
        <position position="50"/>
    </location>
    <ligand>
        <name>Ca(2+)</name>
        <dbReference type="ChEBI" id="CHEBI:29108"/>
    </ligand>
</feature>
<feature type="binding site" evidence="13">
    <location>
        <position position="48"/>
    </location>
    <ligand>
        <name>Ca(2+)</name>
        <dbReference type="ChEBI" id="CHEBI:29108"/>
    </ligand>
</feature>
<feature type="binding site" evidence="13">
    <location>
        <position position="443"/>
    </location>
    <ligand>
        <name>Ca(2+)</name>
        <dbReference type="ChEBI" id="CHEBI:29108"/>
    </ligand>
</feature>
<dbReference type="InterPro" id="IPR041636">
    <property type="entry name" value="RNase_J_C"/>
</dbReference>
<evidence type="ECO:0000256" key="10">
    <source>
        <dbReference type="HAMAP-Rule" id="MF_01491"/>
    </source>
</evidence>
<evidence type="ECO:0000256" key="8">
    <source>
        <dbReference type="ARBA" id="ARBA00022839"/>
    </source>
</evidence>
<comment type="cofactor">
    <cofactor evidence="13">
        <name>Zn(2+)</name>
        <dbReference type="ChEBI" id="CHEBI:29105"/>
    </cofactor>
    <text evidence="13">Binds 2 Zn(2+) ions per subunit. It is not clear if Zn(2+) or Mg(2+) is physiologically important.</text>
</comment>
<keyword evidence="10" id="KW-0698">rRNA processing</keyword>
<evidence type="ECO:0000256" key="3">
    <source>
        <dbReference type="ARBA" id="ARBA00022722"/>
    </source>
</evidence>
<evidence type="ECO:0000313" key="15">
    <source>
        <dbReference type="EMBL" id="SFC71542.1"/>
    </source>
</evidence>
<keyword evidence="13" id="KW-0106">Calcium</keyword>
<feature type="binding site" evidence="13">
    <location>
        <position position="73"/>
    </location>
    <ligand>
        <name>Zn(2+)</name>
        <dbReference type="ChEBI" id="CHEBI:29105"/>
        <label>1</label>
        <note>catalytic</note>
    </ligand>
</feature>
<dbReference type="GO" id="GO:0005737">
    <property type="term" value="C:cytoplasm"/>
    <property type="evidence" value="ECO:0007669"/>
    <property type="project" value="UniProtKB-SubCell"/>
</dbReference>
<dbReference type="InterPro" id="IPR001279">
    <property type="entry name" value="Metallo-B-lactamas"/>
</dbReference>
<evidence type="ECO:0000256" key="11">
    <source>
        <dbReference type="PIRSR" id="PIRSR004803-1"/>
    </source>
</evidence>
<dbReference type="GO" id="GO:0006364">
    <property type="term" value="P:rRNA processing"/>
    <property type="evidence" value="ECO:0007669"/>
    <property type="project" value="UniProtKB-UniRule"/>
</dbReference>
<comment type="subcellular location">
    <subcellularLocation>
        <location evidence="1 10">Cytoplasm</location>
    </subcellularLocation>
</comment>
<feature type="binding site" evidence="10 12">
    <location>
        <begin position="364"/>
        <end position="368"/>
    </location>
    <ligand>
        <name>substrate</name>
    </ligand>
</feature>
<reference evidence="15 16" key="1">
    <citation type="submission" date="2016-10" db="EMBL/GenBank/DDBJ databases">
        <authorList>
            <person name="de Groot N.N."/>
        </authorList>
    </citation>
    <scope>NUCLEOTIDE SEQUENCE [LARGE SCALE GENOMIC DNA]</scope>
    <source>
        <strain evidence="15 16">DSM 12992</strain>
    </source>
</reference>
<comment type="similarity">
    <text evidence="10">Belongs to the metallo-beta-lactamase superfamily. RNA-metabolizing metallo-beta-lactamase-like family. Bacterial RNase J subfamily.</text>
</comment>
<dbReference type="Gene3D" id="3.40.50.10710">
    <property type="entry name" value="Metallo-hydrolase/oxidoreductase"/>
    <property type="match status" value="1"/>
</dbReference>
<keyword evidence="3 10" id="KW-0540">Nuclease</keyword>
<evidence type="ECO:0000256" key="6">
    <source>
        <dbReference type="ARBA" id="ARBA00022801"/>
    </source>
</evidence>
<feature type="binding site" evidence="13">
    <location>
        <position position="77"/>
    </location>
    <ligand>
        <name>Zn(2+)</name>
        <dbReference type="ChEBI" id="CHEBI:29105"/>
        <label>1</label>
        <note>catalytic</note>
    </ligand>
</feature>
<dbReference type="InterPro" id="IPR042173">
    <property type="entry name" value="RNase_J_2"/>
</dbReference>
<feature type="binding site" evidence="12">
    <location>
        <begin position="232"/>
        <end position="234"/>
    </location>
    <ligand>
        <name>substrate</name>
    </ligand>
</feature>
<dbReference type="EMBL" id="FOMG01000008">
    <property type="protein sequence ID" value="SFC71542.1"/>
    <property type="molecule type" value="Genomic_DNA"/>
</dbReference>
<keyword evidence="8 10" id="KW-0269">Exonuclease</keyword>
<name>A0A1I1LG88_9CLOT</name>
<dbReference type="InterPro" id="IPR001587">
    <property type="entry name" value="RNase_J_CS"/>
</dbReference>
<dbReference type="PANTHER" id="PTHR43694:SF1">
    <property type="entry name" value="RIBONUCLEASE J"/>
    <property type="match status" value="1"/>
</dbReference>
<keyword evidence="7 13" id="KW-0862">Zinc</keyword>
<dbReference type="SMART" id="SM00849">
    <property type="entry name" value="Lactamase_B"/>
    <property type="match status" value="1"/>
</dbReference>
<comment type="subunit">
    <text evidence="10">Homodimer, may be a subunit of the RNA degradosome.</text>
</comment>
<keyword evidence="2 10" id="KW-0963">Cytoplasm</keyword>
<organism evidence="15 16">
    <name type="scientific">Clostridium uliginosum</name>
    <dbReference type="NCBI Taxonomy" id="119641"/>
    <lineage>
        <taxon>Bacteria</taxon>
        <taxon>Bacillati</taxon>
        <taxon>Bacillota</taxon>
        <taxon>Clostridia</taxon>
        <taxon>Eubacteriales</taxon>
        <taxon>Clostridiaceae</taxon>
        <taxon>Clostridium</taxon>
    </lineage>
</organism>
<dbReference type="InterPro" id="IPR055132">
    <property type="entry name" value="RNase_J_b_CASP"/>
</dbReference>